<evidence type="ECO:0000313" key="2">
    <source>
        <dbReference type="Proteomes" id="UP000237347"/>
    </source>
</evidence>
<dbReference type="AlphaFoldDB" id="A0AAW0KBU3"/>
<accession>A0AAW0KBU3</accession>
<proteinExistence type="predicted"/>
<organism evidence="1 2">
    <name type="scientific">Quercus suber</name>
    <name type="common">Cork oak</name>
    <dbReference type="NCBI Taxonomy" id="58331"/>
    <lineage>
        <taxon>Eukaryota</taxon>
        <taxon>Viridiplantae</taxon>
        <taxon>Streptophyta</taxon>
        <taxon>Embryophyta</taxon>
        <taxon>Tracheophyta</taxon>
        <taxon>Spermatophyta</taxon>
        <taxon>Magnoliopsida</taxon>
        <taxon>eudicotyledons</taxon>
        <taxon>Gunneridae</taxon>
        <taxon>Pentapetalae</taxon>
        <taxon>rosids</taxon>
        <taxon>fabids</taxon>
        <taxon>Fagales</taxon>
        <taxon>Fagaceae</taxon>
        <taxon>Quercus</taxon>
    </lineage>
</organism>
<keyword evidence="2" id="KW-1185">Reference proteome</keyword>
<reference evidence="1 2" key="1">
    <citation type="journal article" date="2018" name="Sci. Data">
        <title>The draft genome sequence of cork oak.</title>
        <authorList>
            <person name="Ramos A.M."/>
            <person name="Usie A."/>
            <person name="Barbosa P."/>
            <person name="Barros P.M."/>
            <person name="Capote T."/>
            <person name="Chaves I."/>
            <person name="Simoes F."/>
            <person name="Abreu I."/>
            <person name="Carrasquinho I."/>
            <person name="Faro C."/>
            <person name="Guimaraes J.B."/>
            <person name="Mendonca D."/>
            <person name="Nobrega F."/>
            <person name="Rodrigues L."/>
            <person name="Saibo N.J.M."/>
            <person name="Varela M.C."/>
            <person name="Egas C."/>
            <person name="Matos J."/>
            <person name="Miguel C.M."/>
            <person name="Oliveira M.M."/>
            <person name="Ricardo C.P."/>
            <person name="Goncalves S."/>
        </authorList>
    </citation>
    <scope>NUCLEOTIDE SEQUENCE [LARGE SCALE GENOMIC DNA]</scope>
    <source>
        <strain evidence="2">cv. HL8</strain>
    </source>
</reference>
<protein>
    <submittedName>
        <fullName evidence="1">Uncharacterized protein</fullName>
    </submittedName>
</protein>
<sequence>MLEPVIRPAVIGFCGRKVGRFSAGGRVGRVPGLVGHPDFSVLSALSHSCFDIDIEPAQGSILLNFENGCYFQNALASYR</sequence>
<evidence type="ECO:0000313" key="1">
    <source>
        <dbReference type="EMBL" id="KAK7836779.1"/>
    </source>
</evidence>
<comment type="caution">
    <text evidence="1">The sequence shown here is derived from an EMBL/GenBank/DDBJ whole genome shotgun (WGS) entry which is preliminary data.</text>
</comment>
<name>A0AAW0KBU3_QUESU</name>
<gene>
    <name evidence="1" type="ORF">CFP56_022015</name>
</gene>
<dbReference type="Proteomes" id="UP000237347">
    <property type="component" value="Unassembled WGS sequence"/>
</dbReference>
<dbReference type="EMBL" id="PKMF04000344">
    <property type="protein sequence ID" value="KAK7836779.1"/>
    <property type="molecule type" value="Genomic_DNA"/>
</dbReference>